<dbReference type="EMBL" id="JBHSKM010000023">
    <property type="protein sequence ID" value="MFC5217859.1"/>
    <property type="molecule type" value="Genomic_DNA"/>
</dbReference>
<name>A0ABW0CQL1_STRCD</name>
<keyword evidence="3" id="KW-1185">Reference proteome</keyword>
<keyword evidence="1" id="KW-0732">Signal</keyword>
<feature type="chain" id="PRO_5046124582" description="SH3 domain-containing protein" evidence="1">
    <location>
        <begin position="31"/>
        <end position="133"/>
    </location>
</feature>
<evidence type="ECO:0008006" key="4">
    <source>
        <dbReference type="Google" id="ProtNLM"/>
    </source>
</evidence>
<proteinExistence type="predicted"/>
<protein>
    <recommendedName>
        <fullName evidence="4">SH3 domain-containing protein</fullName>
    </recommendedName>
</protein>
<dbReference type="RefSeq" id="WP_380859571.1">
    <property type="nucleotide sequence ID" value="NZ_JBHSKM010000023.1"/>
</dbReference>
<dbReference type="Gene3D" id="2.30.30.40">
    <property type="entry name" value="SH3 Domains"/>
    <property type="match status" value="1"/>
</dbReference>
<evidence type="ECO:0000256" key="1">
    <source>
        <dbReference type="SAM" id="SignalP"/>
    </source>
</evidence>
<gene>
    <name evidence="2" type="ORF">ACFPQ9_28900</name>
</gene>
<sequence length="133" mass="14180">MYNTRKFARLAAVGLASVGLVATMNGAATAAPGTTARAADALTISAAAQEWGGGWNNDRDVSIREKPSTTSRKVGTLKKGKIVKCWVAGCSAVDGGSYKCTSTSPTEKRWHEVRWNGKKAYAATRCLEWGRVE</sequence>
<dbReference type="Proteomes" id="UP001596263">
    <property type="component" value="Unassembled WGS sequence"/>
</dbReference>
<comment type="caution">
    <text evidence="2">The sequence shown here is derived from an EMBL/GenBank/DDBJ whole genome shotgun (WGS) entry which is preliminary data.</text>
</comment>
<organism evidence="2 3">
    <name type="scientific">Streptomyces coerulescens</name>
    <dbReference type="NCBI Taxonomy" id="29304"/>
    <lineage>
        <taxon>Bacteria</taxon>
        <taxon>Bacillati</taxon>
        <taxon>Actinomycetota</taxon>
        <taxon>Actinomycetes</taxon>
        <taxon>Kitasatosporales</taxon>
        <taxon>Streptomycetaceae</taxon>
        <taxon>Streptomyces</taxon>
    </lineage>
</organism>
<feature type="signal peptide" evidence="1">
    <location>
        <begin position="1"/>
        <end position="30"/>
    </location>
</feature>
<reference evidence="3" key="1">
    <citation type="journal article" date="2019" name="Int. J. Syst. Evol. Microbiol.">
        <title>The Global Catalogue of Microorganisms (GCM) 10K type strain sequencing project: providing services to taxonomists for standard genome sequencing and annotation.</title>
        <authorList>
            <consortium name="The Broad Institute Genomics Platform"/>
            <consortium name="The Broad Institute Genome Sequencing Center for Infectious Disease"/>
            <person name="Wu L."/>
            <person name="Ma J."/>
        </authorList>
    </citation>
    <scope>NUCLEOTIDE SEQUENCE [LARGE SCALE GENOMIC DNA]</scope>
    <source>
        <strain evidence="3">KCTC 42586</strain>
    </source>
</reference>
<accession>A0ABW0CQL1</accession>
<evidence type="ECO:0000313" key="2">
    <source>
        <dbReference type="EMBL" id="MFC5217859.1"/>
    </source>
</evidence>
<evidence type="ECO:0000313" key="3">
    <source>
        <dbReference type="Proteomes" id="UP001596263"/>
    </source>
</evidence>